<dbReference type="InterPro" id="IPR025559">
    <property type="entry name" value="Eis_dom"/>
</dbReference>
<dbReference type="Pfam" id="PF13527">
    <property type="entry name" value="Acetyltransf_9"/>
    <property type="match status" value="1"/>
</dbReference>
<dbReference type="EMBL" id="BAABKN010000014">
    <property type="protein sequence ID" value="GAA4739381.1"/>
    <property type="molecule type" value="Genomic_DNA"/>
</dbReference>
<dbReference type="InterPro" id="IPR051554">
    <property type="entry name" value="Acetyltransferase_Eis"/>
</dbReference>
<dbReference type="SUPFAM" id="SSF55718">
    <property type="entry name" value="SCP-like"/>
    <property type="match status" value="1"/>
</dbReference>
<feature type="domain" description="Enhanced intracellular survival protein" evidence="2">
    <location>
        <begin position="315"/>
        <end position="360"/>
    </location>
</feature>
<dbReference type="Proteomes" id="UP001499882">
    <property type="component" value="Unassembled WGS sequence"/>
</dbReference>
<dbReference type="Pfam" id="PF13530">
    <property type="entry name" value="SCP2_2"/>
    <property type="match status" value="1"/>
</dbReference>
<dbReference type="PANTHER" id="PTHR37817">
    <property type="entry name" value="N-ACETYLTRANSFERASE EIS"/>
    <property type="match status" value="1"/>
</dbReference>
<feature type="compositionally biased region" description="Polar residues" evidence="1">
    <location>
        <begin position="353"/>
        <end position="369"/>
    </location>
</feature>
<accession>A0ABP8YW75</accession>
<feature type="domain" description="Eis-like acetyltransferase" evidence="3">
    <location>
        <begin position="199"/>
        <end position="296"/>
    </location>
</feature>
<protein>
    <recommendedName>
        <fullName evidence="6">GNAT family N-acetyltransferase</fullName>
    </recommendedName>
</protein>
<evidence type="ECO:0008006" key="6">
    <source>
        <dbReference type="Google" id="ProtNLM"/>
    </source>
</evidence>
<dbReference type="InterPro" id="IPR041380">
    <property type="entry name" value="Acetyltransf_17"/>
</dbReference>
<name>A0ABP8YW75_9ACTN</name>
<reference evidence="5" key="1">
    <citation type="journal article" date="2019" name="Int. J. Syst. Evol. Microbiol.">
        <title>The Global Catalogue of Microorganisms (GCM) 10K type strain sequencing project: providing services to taxonomists for standard genome sequencing and annotation.</title>
        <authorList>
            <consortium name="The Broad Institute Genomics Platform"/>
            <consortium name="The Broad Institute Genome Sequencing Center for Infectious Disease"/>
            <person name="Wu L."/>
            <person name="Ma J."/>
        </authorList>
    </citation>
    <scope>NUCLEOTIDE SEQUENCE [LARGE SCALE GENOMIC DNA]</scope>
    <source>
        <strain evidence="5">JCM 18532</strain>
    </source>
</reference>
<evidence type="ECO:0000313" key="5">
    <source>
        <dbReference type="Proteomes" id="UP001499882"/>
    </source>
</evidence>
<dbReference type="PANTHER" id="PTHR37817:SF1">
    <property type="entry name" value="N-ACETYLTRANSFERASE EIS"/>
    <property type="match status" value="1"/>
</dbReference>
<dbReference type="CDD" id="cd04301">
    <property type="entry name" value="NAT_SF"/>
    <property type="match status" value="1"/>
</dbReference>
<comment type="caution">
    <text evidence="4">The sequence shown here is derived from an EMBL/GenBank/DDBJ whole genome shotgun (WGS) entry which is preliminary data.</text>
</comment>
<evidence type="ECO:0000259" key="3">
    <source>
        <dbReference type="Pfam" id="PF17668"/>
    </source>
</evidence>
<dbReference type="InterPro" id="IPR036527">
    <property type="entry name" value="SCP2_sterol-bd_dom_sf"/>
</dbReference>
<feature type="compositionally biased region" description="Low complexity" evidence="1">
    <location>
        <begin position="376"/>
        <end position="394"/>
    </location>
</feature>
<dbReference type="InterPro" id="IPR016181">
    <property type="entry name" value="Acyl_CoA_acyltransferase"/>
</dbReference>
<dbReference type="SUPFAM" id="SSF55729">
    <property type="entry name" value="Acyl-CoA N-acyltransferases (Nat)"/>
    <property type="match status" value="1"/>
</dbReference>
<evidence type="ECO:0000313" key="4">
    <source>
        <dbReference type="EMBL" id="GAA4739381.1"/>
    </source>
</evidence>
<dbReference type="Gene3D" id="3.30.1050.10">
    <property type="entry name" value="SCP2 sterol-binding domain"/>
    <property type="match status" value="1"/>
</dbReference>
<gene>
    <name evidence="4" type="ORF">GCM10023350_24750</name>
</gene>
<dbReference type="Pfam" id="PF17668">
    <property type="entry name" value="Acetyltransf_17"/>
    <property type="match status" value="1"/>
</dbReference>
<evidence type="ECO:0000259" key="2">
    <source>
        <dbReference type="Pfam" id="PF13530"/>
    </source>
</evidence>
<sequence length="535" mass="57778">MTDIKVGMATDADRYLATDQTVWFAEVVSAPTEEQLLGLPVDQRFAAEIDGADEGTYPGVYGVFPMTLSVPGAHAGLRQVPCAGLTWVGVHPDHRRRGVLTAMLRHHFEQVHAEPGMHVSALHASEPAIYGRHGYGLASLELVVSLSRGATLTAPGLDDAAKTITTRMSTATDPGVPGRLRECHLAYAELGAVVGALEYYERVCQQLPEHLRDKEPWRVLFARRDGADVGFAAFRRNDKWEHARPAATLDAWAVVGEPATRLALLRRLVDFDLVSTVKIGTVGADDPLLLWAGGPRATGGIETYDSLWIRLVDLPEALMGRAWSAPCDVVLDVVDQAAPWNEGRWRVHADDTGTATVERTTPTYASRSRCSVPRTSAAPTCSASPAPAWSPSSAQAQRVSSGARSGPTSRPQQPWASSASGLRLLRHEVAEGHQPVVGVEELGAGDQRQQPGRPHSVRERLPGLRVDRLCCSDPARVEVDRQRVAGGVEHVGVHSVLRLDDHLVPGVQVRHLAQRLTVRDPMAGQGEVALTAGLR</sequence>
<keyword evidence="5" id="KW-1185">Reference proteome</keyword>
<organism evidence="4 5">
    <name type="scientific">Nocardioides endophyticus</name>
    <dbReference type="NCBI Taxonomy" id="1353775"/>
    <lineage>
        <taxon>Bacteria</taxon>
        <taxon>Bacillati</taxon>
        <taxon>Actinomycetota</taxon>
        <taxon>Actinomycetes</taxon>
        <taxon>Propionibacteriales</taxon>
        <taxon>Nocardioidaceae</taxon>
        <taxon>Nocardioides</taxon>
    </lineage>
</organism>
<feature type="region of interest" description="Disordered" evidence="1">
    <location>
        <begin position="351"/>
        <end position="418"/>
    </location>
</feature>
<proteinExistence type="predicted"/>
<dbReference type="Gene3D" id="3.40.630.30">
    <property type="match status" value="2"/>
</dbReference>
<evidence type="ECO:0000256" key="1">
    <source>
        <dbReference type="SAM" id="MobiDB-lite"/>
    </source>
</evidence>
<feature type="compositionally biased region" description="Polar residues" evidence="1">
    <location>
        <begin position="395"/>
        <end position="418"/>
    </location>
</feature>